<feature type="region of interest" description="Disordered" evidence="2">
    <location>
        <begin position="402"/>
        <end position="423"/>
    </location>
</feature>
<feature type="compositionally biased region" description="Polar residues" evidence="2">
    <location>
        <begin position="408"/>
        <end position="418"/>
    </location>
</feature>
<feature type="coiled-coil region" evidence="1">
    <location>
        <begin position="818"/>
        <end position="859"/>
    </location>
</feature>
<evidence type="ECO:0000313" key="3">
    <source>
        <dbReference type="EMBL" id="SFT77819.1"/>
    </source>
</evidence>
<dbReference type="AlphaFoldDB" id="A0A1I7AS77"/>
<evidence type="ECO:0000313" key="4">
    <source>
        <dbReference type="Proteomes" id="UP000183371"/>
    </source>
</evidence>
<gene>
    <name evidence="3" type="ORF">SAMN05444141_103324</name>
</gene>
<dbReference type="Proteomes" id="UP000183371">
    <property type="component" value="Unassembled WGS sequence"/>
</dbReference>
<sequence>MAKGTLEVAEYQWAQKFYKHNSWPFDEYDGDPTPASIEAHCKNRSAQYKAELASYKALKHTLESDAQVQTFDSLCDQTQSRMKNADDLLQAGNFLDADSTLDDIAALVDGVGILVGKSRATEQQKNGADGQQNAESSTPHVDPLQALQQRATEFSAKLKGYKAERKILVSKDQKTLFDQLFKQAASTMTYITSLVKNGDAAGADQRLFDAEAQLQGVQQVLEMQKQTVRETESIKTAIKEANTRLSEADGLRKTIKSPQEQKAFADSSKQAKGQVKQIEGLLKRHELDACQAELKNLDNMVEKTESYVKFVPVDPSLSRELKTTRIEIQSCYQQVNEVPDKALKRDFEKNYQVAINLLAETEDLIEGHGRSSEETIAANLATLKNLTETLIDCVVNAKEAAEKQAANPTQGKRSSPDSATKNAAQNALNKALAGCMGSLDEAQANLNEVLKAGAEIKDPALASSFAQYSSAAQTYITEGLQYVADRKLQEARGKLATCEDAIKSMIAFLGTAHSTPENQEEASTDHQQESKVSEIELDTFQAGDDEQKAALADCKRLLDQLAVRQASAVAQNPQFQQEFQHDEFLTFKVISEEFESQIDALIASGNAADAKSRLQDFENVVQSLEDSVQNALSSAIQPEEEQGGQPEPDPVLEASLNTCQVQLQKLIGRYNKAMAGNPQLPDQSLQNTFLTYQMVWEQLSSQAEHLIQENRLKDAENRLSELESVVANIEDFAKQGAQPNEQSQPPEIAQVSKTREDYLKQYESLDASKSVFLRQELLIKDPELLAEFQTIKVLFEFAMPEAKRCINADQLDGLSIVMASLEEHRDQLNTILNRARVQNAEALAKRKQEQEAAKQARLDAAPAISFKDAEKLASKLSAMRKYVKDPTKLKIFDEQANFVRLSIAQLKKMAQTGQTSQMDEILKALGRAKAELQMLADENRQIQVKYSNRAPGIRNNVDARKKPSGENPQFFCEVQEGQFCLKHAINACLGFQATDKNDLLDASLVNHLKAYESKTDEEFLRYASGVLKRKVKTLRQEHQKDPKKLAREVATEEYKKLYKTDPLQDISNKGSIADVGLELLKAQQQKLGLPDPQITYIEHTKTPAEEDIARELLSHVVNSGEDRFVINIGGHYVAFRQVEEGDWYLVNSTSSAATKMDPVEYCLNHIKSSGTRLPVIHFEKQVAL</sequence>
<dbReference type="EMBL" id="FPBD01000003">
    <property type="protein sequence ID" value="SFT77819.1"/>
    <property type="molecule type" value="Genomic_DNA"/>
</dbReference>
<evidence type="ECO:0000256" key="1">
    <source>
        <dbReference type="SAM" id="Coils"/>
    </source>
</evidence>
<dbReference type="RefSeq" id="WP_083416817.1">
    <property type="nucleotide sequence ID" value="NZ_FPBD01000003.1"/>
</dbReference>
<evidence type="ECO:0000256" key="2">
    <source>
        <dbReference type="SAM" id="MobiDB-lite"/>
    </source>
</evidence>
<proteinExistence type="predicted"/>
<feature type="coiled-coil region" evidence="1">
    <location>
        <begin position="918"/>
        <end position="945"/>
    </location>
</feature>
<keyword evidence="4" id="KW-1185">Reference proteome</keyword>
<protein>
    <submittedName>
        <fullName evidence="3">Josephin</fullName>
    </submittedName>
</protein>
<reference evidence="4" key="1">
    <citation type="submission" date="2016-10" db="EMBL/GenBank/DDBJ databases">
        <authorList>
            <person name="Varghese N."/>
            <person name="Submissions S."/>
        </authorList>
    </citation>
    <scope>NUCLEOTIDE SEQUENCE [LARGE SCALE GENOMIC DNA]</scope>
    <source>
        <strain evidence="4">DSM 17465</strain>
    </source>
</reference>
<keyword evidence="1" id="KW-0175">Coiled coil</keyword>
<feature type="coiled-coil region" evidence="1">
    <location>
        <begin position="705"/>
        <end position="732"/>
    </location>
</feature>
<feature type="coiled-coil region" evidence="1">
    <location>
        <begin position="607"/>
        <end position="634"/>
    </location>
</feature>
<name>A0A1I7AS77_9HYPH</name>
<organism evidence="3 4">
    <name type="scientific">Pseudovibrio denitrificans</name>
    <dbReference type="NCBI Taxonomy" id="258256"/>
    <lineage>
        <taxon>Bacteria</taxon>
        <taxon>Pseudomonadati</taxon>
        <taxon>Pseudomonadota</taxon>
        <taxon>Alphaproteobacteria</taxon>
        <taxon>Hyphomicrobiales</taxon>
        <taxon>Stappiaceae</taxon>
        <taxon>Pseudovibrio</taxon>
    </lineage>
</organism>
<accession>A0A1I7AS77</accession>